<dbReference type="VEuPathDB" id="AmoebaDB:KM1_006270"/>
<name>A0A5K1UC90_ENTHI</name>
<dbReference type="GO" id="GO:0005085">
    <property type="term" value="F:guanyl-nucleotide exchange factor activity"/>
    <property type="evidence" value="ECO:0007669"/>
    <property type="project" value="UniProtKB-KW"/>
</dbReference>
<organism evidence="6 7">
    <name type="scientific">Entamoeba histolytica</name>
    <dbReference type="NCBI Taxonomy" id="5759"/>
    <lineage>
        <taxon>Eukaryota</taxon>
        <taxon>Amoebozoa</taxon>
        <taxon>Evosea</taxon>
        <taxon>Archamoebae</taxon>
        <taxon>Mastigamoebida</taxon>
        <taxon>Entamoebidae</taxon>
        <taxon>Entamoeba</taxon>
    </lineage>
</organism>
<dbReference type="InterPro" id="IPR036964">
    <property type="entry name" value="RASGEF_cat_dom_sf"/>
</dbReference>
<keyword evidence="3" id="KW-0175">Coiled coil</keyword>
<accession>A0A5K1UC90</accession>
<dbReference type="InterPro" id="IPR008937">
    <property type="entry name" value="Ras-like_GEF"/>
</dbReference>
<evidence type="ECO:0000259" key="4">
    <source>
        <dbReference type="PROSITE" id="PS50009"/>
    </source>
</evidence>
<feature type="coiled-coil region" evidence="3">
    <location>
        <begin position="52"/>
        <end position="79"/>
    </location>
</feature>
<dbReference type="OMA" id="MNEDAIS"/>
<dbReference type="InterPro" id="IPR000651">
    <property type="entry name" value="Ras-like_Gua-exchang_fac_N"/>
</dbReference>
<feature type="domain" description="N-terminal Ras-GEF" evidence="5">
    <location>
        <begin position="491"/>
        <end position="642"/>
    </location>
</feature>
<sequence>MTAESKMEEQLKLLEHQINETTNKYNDILSLKGTLKKRLEEMVVPEVTKEEILKKEEELKQLQKEINELKLEISEEEKKVLTKEFNGTNKREDIKGSFKLSVRRERSKTAVIRLREKSHQTLAVTDYSADFENRKNTEFTKYAETISNMLKQNESISTDEIIDQLASKLNELHDELDGDSLIPDTSTAELLKTTNYESIHLRKTSTAFRVTSKIAPGDIILRDANDSDVKRFEEVILNMSEQAAAVAACSEDALCFGSLVLVNKDDNSFSVEFSVRCETLRGEVVKLFDAAQRAIDEPIVFREDSSIFVENYKTEITPFVKLLTDSKELVKNKSIEPIIDSAMIDAFNGVGTQIKAGQVEKTFYDKALSVRALTSELIVLAGTIAKMKPKSSEECNYYENKNSPSSPNSGNNGCITFDSKRFEKEKLLYVETSDVLIRIIDTLSSYINAVATAHKIATMQKSSTVTKETEDKDPLWEELNGSVKKLKYDEAKHTVDGGSLNRFIELLTSPGLINNDFNRVFMCSFPYFTNSKTVLQKLIERYRVPKEFVIDSTKYVIDETNSNEQSKDSRMNEDALSIAKKIKVRTVIALKGLLLDAFEECDESVIEEAQRFLDNELGVNDSTKTLKEQLKRRVNERSKQITSFLIPPIDFFIPDEHISPTMLIAMMDEVEIARQLTMVDYNIYKTIQPSELYNSDVFTKNELRYRAENVMRMSDRVNEICFWVASLILSFPDLNNRAKMMTKLINVAEVLFNMNNFHSLAGIYVGIEAYSSISRLKKTRAELPVSAQKTLDKLNKWLGLESNYLLYRNHLSSLKDRCVPFISVIGKDLTFIIEGAKATFDYDVGGVQCKLINFYRHQLANEKVTDYLKFQQYPYTFPVVQPLYQYISNPLYLPDKLIYDLSLLYEPRGK</sequence>
<dbReference type="PANTHER" id="PTHR23113:SF366">
    <property type="entry name" value="RAS GUANINE NUCLEOTIDE EXCHANGE FACTOR R"/>
    <property type="match status" value="1"/>
</dbReference>
<dbReference type="Gene3D" id="1.10.840.10">
    <property type="entry name" value="Ras guanine-nucleotide exchange factors catalytic domain"/>
    <property type="match status" value="1"/>
</dbReference>
<dbReference type="InterPro" id="IPR023578">
    <property type="entry name" value="Ras_GEF_dom_sf"/>
</dbReference>
<dbReference type="Pfam" id="PF00617">
    <property type="entry name" value="RasGEF"/>
    <property type="match status" value="1"/>
</dbReference>
<comment type="caution">
    <text evidence="6">The sequence shown here is derived from an EMBL/GenBank/DDBJ whole genome shotgun (WGS) entry which is preliminary data.</text>
</comment>
<dbReference type="Gene3D" id="1.20.870.10">
    <property type="entry name" value="Son of sevenless (SoS) protein Chain: S domain 1"/>
    <property type="match status" value="1"/>
</dbReference>
<dbReference type="VEuPathDB" id="AmoebaDB:EHI5A_014630"/>
<dbReference type="PANTHER" id="PTHR23113">
    <property type="entry name" value="GUANINE NUCLEOTIDE EXCHANGE FACTOR"/>
    <property type="match status" value="1"/>
</dbReference>
<dbReference type="VEuPathDB" id="AmoebaDB:EHI_023270"/>
<dbReference type="Proteomes" id="UP000078387">
    <property type="component" value="Unassembled WGS sequence"/>
</dbReference>
<evidence type="ECO:0000259" key="5">
    <source>
        <dbReference type="PROSITE" id="PS50212"/>
    </source>
</evidence>
<dbReference type="SMART" id="SM00229">
    <property type="entry name" value="RasGEFN"/>
    <property type="match status" value="1"/>
</dbReference>
<dbReference type="SUPFAM" id="SSF48366">
    <property type="entry name" value="Ras GEF"/>
    <property type="match status" value="1"/>
</dbReference>
<reference evidence="6 7" key="1">
    <citation type="submission" date="2016-05" db="EMBL/GenBank/DDBJ databases">
        <title>First whole genome sequencing of Entamoeba histolytica HM1:IMSS-clone-6.</title>
        <authorList>
            <person name="Mukherjee Avik.K."/>
            <person name="Izumyama S."/>
            <person name="Nakada-Tsukui K."/>
            <person name="Nozaki T."/>
        </authorList>
    </citation>
    <scope>NUCLEOTIDE SEQUENCE [LARGE SCALE GENOMIC DNA]</scope>
    <source>
        <strain evidence="6 7">HM1:IMSS clone 6</strain>
    </source>
</reference>
<keyword evidence="1 2" id="KW-0344">Guanine-nucleotide releasing factor</keyword>
<proteinExistence type="predicted"/>
<dbReference type="EMBL" id="BDEQ01000001">
    <property type="protein sequence ID" value="GAT92338.1"/>
    <property type="molecule type" value="Genomic_DNA"/>
</dbReference>
<dbReference type="SMART" id="SM00147">
    <property type="entry name" value="RasGEF"/>
    <property type="match status" value="1"/>
</dbReference>
<dbReference type="GO" id="GO:0007265">
    <property type="term" value="P:Ras protein signal transduction"/>
    <property type="evidence" value="ECO:0007669"/>
    <property type="project" value="TreeGrafter"/>
</dbReference>
<protein>
    <submittedName>
        <fullName evidence="6">Ras guanine nucleotide exchange factor putative</fullName>
    </submittedName>
</protein>
<dbReference type="Pfam" id="PF00618">
    <property type="entry name" value="RasGEF_N"/>
    <property type="match status" value="1"/>
</dbReference>
<evidence type="ECO:0000313" key="6">
    <source>
        <dbReference type="EMBL" id="GAT92338.1"/>
    </source>
</evidence>
<dbReference type="VEuPathDB" id="AmoebaDB:EHI8A_002910"/>
<dbReference type="PROSITE" id="PS50212">
    <property type="entry name" value="RASGEF_NTER"/>
    <property type="match status" value="1"/>
</dbReference>
<feature type="domain" description="Ras-GEF" evidence="4">
    <location>
        <begin position="668"/>
        <end position="908"/>
    </location>
</feature>
<evidence type="ECO:0000256" key="1">
    <source>
        <dbReference type="ARBA" id="ARBA00022658"/>
    </source>
</evidence>
<dbReference type="InterPro" id="IPR001895">
    <property type="entry name" value="RASGEF_cat_dom"/>
</dbReference>
<gene>
    <name evidence="6" type="ORF">CL6EHI_023270</name>
</gene>
<evidence type="ECO:0000256" key="3">
    <source>
        <dbReference type="SAM" id="Coils"/>
    </source>
</evidence>
<dbReference type="AlphaFoldDB" id="A0A5K1UC90"/>
<dbReference type="VEuPathDB" id="AmoebaDB:EHI7A_004560"/>
<dbReference type="GO" id="GO:0005886">
    <property type="term" value="C:plasma membrane"/>
    <property type="evidence" value="ECO:0007669"/>
    <property type="project" value="TreeGrafter"/>
</dbReference>
<dbReference type="PROSITE" id="PS50009">
    <property type="entry name" value="RASGEF_CAT"/>
    <property type="match status" value="1"/>
</dbReference>
<evidence type="ECO:0000256" key="2">
    <source>
        <dbReference type="PROSITE-ProRule" id="PRU00168"/>
    </source>
</evidence>
<evidence type="ECO:0000313" key="7">
    <source>
        <dbReference type="Proteomes" id="UP000078387"/>
    </source>
</evidence>